<proteinExistence type="predicted"/>
<name>A0A6A3NY61_9STRA</name>
<evidence type="ECO:0000256" key="1">
    <source>
        <dbReference type="SAM" id="MobiDB-lite"/>
    </source>
</evidence>
<reference evidence="2 3" key="1">
    <citation type="submission" date="2018-08" db="EMBL/GenBank/DDBJ databases">
        <title>Genomic investigation of the strawberry pathogen Phytophthora fragariae indicates pathogenicity is determined by transcriptional variation in three key races.</title>
        <authorList>
            <person name="Adams T.M."/>
            <person name="Armitage A.D."/>
            <person name="Sobczyk M.K."/>
            <person name="Bates H.J."/>
            <person name="Dunwell J.M."/>
            <person name="Nellist C.F."/>
            <person name="Harrison R.J."/>
        </authorList>
    </citation>
    <scope>NUCLEOTIDE SEQUENCE [LARGE SCALE GENOMIC DNA]</scope>
    <source>
        <strain evidence="2 3">NOV-71</strain>
    </source>
</reference>
<dbReference type="AlphaFoldDB" id="A0A6A3NY61"/>
<accession>A0A6A3NY61</accession>
<protein>
    <submittedName>
        <fullName evidence="2">Uncharacterized protein</fullName>
    </submittedName>
</protein>
<dbReference type="Proteomes" id="UP000441208">
    <property type="component" value="Unassembled WGS sequence"/>
</dbReference>
<dbReference type="EMBL" id="QXFZ01012082">
    <property type="protein sequence ID" value="KAE9050498.1"/>
    <property type="molecule type" value="Genomic_DNA"/>
</dbReference>
<comment type="caution">
    <text evidence="2">The sequence shown here is derived from an EMBL/GenBank/DDBJ whole genome shotgun (WGS) entry which is preliminary data.</text>
</comment>
<feature type="region of interest" description="Disordered" evidence="1">
    <location>
        <begin position="17"/>
        <end position="45"/>
    </location>
</feature>
<feature type="non-terminal residue" evidence="2">
    <location>
        <position position="136"/>
    </location>
</feature>
<evidence type="ECO:0000313" key="2">
    <source>
        <dbReference type="EMBL" id="KAE9050498.1"/>
    </source>
</evidence>
<evidence type="ECO:0000313" key="3">
    <source>
        <dbReference type="Proteomes" id="UP000441208"/>
    </source>
</evidence>
<gene>
    <name evidence="2" type="ORF">PF007_g33113</name>
</gene>
<organism evidence="2 3">
    <name type="scientific">Phytophthora fragariae</name>
    <dbReference type="NCBI Taxonomy" id="53985"/>
    <lineage>
        <taxon>Eukaryota</taxon>
        <taxon>Sar</taxon>
        <taxon>Stramenopiles</taxon>
        <taxon>Oomycota</taxon>
        <taxon>Peronosporomycetes</taxon>
        <taxon>Peronosporales</taxon>
        <taxon>Peronosporaceae</taxon>
        <taxon>Phytophthora</taxon>
    </lineage>
</organism>
<sequence length="136" mass="13568">MTAPNSATSLLSCSLSSESASDSSNTTAASPSLIASNSPSCSSSSVLLAGDLPASSCSLTPPTSLVPIAADALTLIDDSPAFRSSCPVETRPGTPPSSDDVLAVVPPLLVRTAAPSPVLSASLWYNSRSACTKRTA</sequence>